<proteinExistence type="predicted"/>
<organism evidence="1 2">
    <name type="scientific">Aspergillus pseudotamarii</name>
    <dbReference type="NCBI Taxonomy" id="132259"/>
    <lineage>
        <taxon>Eukaryota</taxon>
        <taxon>Fungi</taxon>
        <taxon>Dikarya</taxon>
        <taxon>Ascomycota</taxon>
        <taxon>Pezizomycotina</taxon>
        <taxon>Eurotiomycetes</taxon>
        <taxon>Eurotiomycetidae</taxon>
        <taxon>Eurotiales</taxon>
        <taxon>Aspergillaceae</taxon>
        <taxon>Aspergillus</taxon>
        <taxon>Aspergillus subgen. Circumdati</taxon>
    </lineage>
</organism>
<dbReference type="OrthoDB" id="4770905at2759"/>
<sequence>MSLTYPEGECFFKRAALTTSTYTAEKPGHFYAHIIVEYIWNRPAFYGPDSLNKYDLHYHPRAAYKAVKGDLWDSNYGNWDSISLLYGKKPYNDRYRHAKHDLCVSGNRFRDQEKGGSLESWFMVMPMPLLVKGEEWVLIDRTACIRAIYIPVAQQTSEDYPELCTFLQVSFAIRRDASIMTYPEIWNADGRNYIVVDREETFPLDPTLGLLPDGRWALAINIRKLVNLLSLPRQLRGHDCFSSRSIVMVDRKLTPTTGAAQNFSSSADLSWTTVAGANYGLSLQWKPPQATMWLADFIKNSLTVAIGFIPVIGPLAAVCFPLAWTAIADPASFENTLRSLIPIADLAFYVSEEIKKSAKEQKVYLPEGWATNAGGVFGFAPSVARSGTQPATQPATTLKQAPVKPPAPEVVKKIESIRNFKYWSLMKPVSATAAAPTTTKSKLPEAAAPPSIKTVKEVSIVPEVPLKAPPKLSLDELKPSASFQLAGQALLNSGDTLAVTGSEDDVVGEILEEILPHVSGEPEEPSVNIYDWLNEYFGEDLDFEEEEGEGEEEDL</sequence>
<protein>
    <submittedName>
        <fullName evidence="1">Uncharacterized protein</fullName>
    </submittedName>
</protein>
<dbReference type="GeneID" id="43644309"/>
<dbReference type="EMBL" id="ML743583">
    <property type="protein sequence ID" value="KAE8136538.1"/>
    <property type="molecule type" value="Genomic_DNA"/>
</dbReference>
<accession>A0A5N6SPC2</accession>
<evidence type="ECO:0000313" key="1">
    <source>
        <dbReference type="EMBL" id="KAE8136538.1"/>
    </source>
</evidence>
<dbReference type="AlphaFoldDB" id="A0A5N6SPC2"/>
<keyword evidence="2" id="KW-1185">Reference proteome</keyword>
<evidence type="ECO:0000313" key="2">
    <source>
        <dbReference type="Proteomes" id="UP000325672"/>
    </source>
</evidence>
<reference evidence="1 2" key="1">
    <citation type="submission" date="2019-04" db="EMBL/GenBank/DDBJ databases">
        <title>Friends and foes A comparative genomics study of 23 Aspergillus species from section Flavi.</title>
        <authorList>
            <consortium name="DOE Joint Genome Institute"/>
            <person name="Kjaerbolling I."/>
            <person name="Vesth T."/>
            <person name="Frisvad J.C."/>
            <person name="Nybo J.L."/>
            <person name="Theobald S."/>
            <person name="Kildgaard S."/>
            <person name="Isbrandt T."/>
            <person name="Kuo A."/>
            <person name="Sato A."/>
            <person name="Lyhne E.K."/>
            <person name="Kogle M.E."/>
            <person name="Wiebenga A."/>
            <person name="Kun R.S."/>
            <person name="Lubbers R.J."/>
            <person name="Makela M.R."/>
            <person name="Barry K."/>
            <person name="Chovatia M."/>
            <person name="Clum A."/>
            <person name="Daum C."/>
            <person name="Haridas S."/>
            <person name="He G."/>
            <person name="LaButti K."/>
            <person name="Lipzen A."/>
            <person name="Mondo S."/>
            <person name="Riley R."/>
            <person name="Salamov A."/>
            <person name="Simmons B.A."/>
            <person name="Magnuson J.K."/>
            <person name="Henrissat B."/>
            <person name="Mortensen U.H."/>
            <person name="Larsen T.O."/>
            <person name="Devries R.P."/>
            <person name="Grigoriev I.V."/>
            <person name="Machida M."/>
            <person name="Baker S.E."/>
            <person name="Andersen M.R."/>
        </authorList>
    </citation>
    <scope>NUCLEOTIDE SEQUENCE [LARGE SCALE GENOMIC DNA]</scope>
    <source>
        <strain evidence="1 2">CBS 117625</strain>
    </source>
</reference>
<dbReference type="Proteomes" id="UP000325672">
    <property type="component" value="Unassembled WGS sequence"/>
</dbReference>
<name>A0A5N6SPC2_ASPPS</name>
<dbReference type="RefSeq" id="XP_031912601.1">
    <property type="nucleotide sequence ID" value="XM_032060099.1"/>
</dbReference>
<gene>
    <name evidence="1" type="ORF">BDV38DRAFT_283753</name>
</gene>